<evidence type="ECO:0000256" key="8">
    <source>
        <dbReference type="ARBA" id="ARBA00023125"/>
    </source>
</evidence>
<evidence type="ECO:0000256" key="6">
    <source>
        <dbReference type="ARBA" id="ARBA00022833"/>
    </source>
</evidence>
<dbReference type="AlphaFoldDB" id="A0AAV4Q2G0"/>
<evidence type="ECO:0000313" key="13">
    <source>
        <dbReference type="EMBL" id="GIY01608.1"/>
    </source>
</evidence>
<evidence type="ECO:0000256" key="7">
    <source>
        <dbReference type="ARBA" id="ARBA00023015"/>
    </source>
</evidence>
<proteinExistence type="inferred from homology"/>
<keyword evidence="14" id="KW-1185">Reference proteome</keyword>
<dbReference type="Gene3D" id="3.30.160.60">
    <property type="entry name" value="Classic Zinc Finger"/>
    <property type="match status" value="3"/>
</dbReference>
<dbReference type="InterPro" id="IPR013087">
    <property type="entry name" value="Znf_C2H2_type"/>
</dbReference>
<dbReference type="EMBL" id="BPLR01005346">
    <property type="protein sequence ID" value="GIY01608.1"/>
    <property type="molecule type" value="Genomic_DNA"/>
</dbReference>
<comment type="caution">
    <text evidence="13">The sequence shown here is derived from an EMBL/GenBank/DDBJ whole genome shotgun (WGS) entry which is preliminary data.</text>
</comment>
<organism evidence="13 14">
    <name type="scientific">Caerostris extrusa</name>
    <name type="common">Bark spider</name>
    <name type="synonym">Caerostris bankana</name>
    <dbReference type="NCBI Taxonomy" id="172846"/>
    <lineage>
        <taxon>Eukaryota</taxon>
        <taxon>Metazoa</taxon>
        <taxon>Ecdysozoa</taxon>
        <taxon>Arthropoda</taxon>
        <taxon>Chelicerata</taxon>
        <taxon>Arachnida</taxon>
        <taxon>Araneae</taxon>
        <taxon>Araneomorphae</taxon>
        <taxon>Entelegynae</taxon>
        <taxon>Araneoidea</taxon>
        <taxon>Araneidae</taxon>
        <taxon>Caerostris</taxon>
    </lineage>
</organism>
<dbReference type="FunFam" id="3.30.160.60:FF:000450">
    <property type="entry name" value="PR domain zinc finger protein 14"/>
    <property type="match status" value="1"/>
</dbReference>
<evidence type="ECO:0000256" key="11">
    <source>
        <dbReference type="PROSITE-ProRule" id="PRU00042"/>
    </source>
</evidence>
<gene>
    <name evidence="13" type="ORF">CEXT_799791</name>
</gene>
<feature type="domain" description="C2H2-type" evidence="12">
    <location>
        <begin position="60"/>
        <end position="85"/>
    </location>
</feature>
<keyword evidence="3" id="KW-0479">Metal-binding</keyword>
<evidence type="ECO:0000256" key="3">
    <source>
        <dbReference type="ARBA" id="ARBA00022723"/>
    </source>
</evidence>
<evidence type="ECO:0000256" key="10">
    <source>
        <dbReference type="ARBA" id="ARBA00023242"/>
    </source>
</evidence>
<keyword evidence="4" id="KW-0677">Repeat</keyword>
<dbReference type="SMART" id="SM00355">
    <property type="entry name" value="ZnF_C2H2"/>
    <property type="match status" value="3"/>
</dbReference>
<feature type="domain" description="C2H2-type" evidence="12">
    <location>
        <begin position="114"/>
        <end position="141"/>
    </location>
</feature>
<keyword evidence="9" id="KW-0804">Transcription</keyword>
<dbReference type="GO" id="GO:0000981">
    <property type="term" value="F:DNA-binding transcription factor activity, RNA polymerase II-specific"/>
    <property type="evidence" value="ECO:0007669"/>
    <property type="project" value="TreeGrafter"/>
</dbReference>
<keyword evidence="10" id="KW-0539">Nucleus</keyword>
<sequence length="149" mass="16800">MKPLLGKPILADQNAQYNSMDPIVPTDAIGPFHSNKFPDEFLPKDHLETQDHSRSVARPHACNYCGKTFSCSSLLSRRTHTGETPYACTLCNKRFAASTNLTRHTSTHTGEKSYACTKCSKRYSQNSDLKRHMLKHAGEDGSKVRFLRR</sequence>
<keyword evidence="6" id="KW-0862">Zinc</keyword>
<evidence type="ECO:0000259" key="12">
    <source>
        <dbReference type="PROSITE" id="PS50157"/>
    </source>
</evidence>
<evidence type="ECO:0000256" key="1">
    <source>
        <dbReference type="ARBA" id="ARBA00004123"/>
    </source>
</evidence>
<dbReference type="GO" id="GO:0003677">
    <property type="term" value="F:DNA binding"/>
    <property type="evidence" value="ECO:0007669"/>
    <property type="project" value="UniProtKB-KW"/>
</dbReference>
<dbReference type="SUPFAM" id="SSF57667">
    <property type="entry name" value="beta-beta-alpha zinc fingers"/>
    <property type="match status" value="2"/>
</dbReference>
<evidence type="ECO:0000256" key="9">
    <source>
        <dbReference type="ARBA" id="ARBA00023163"/>
    </source>
</evidence>
<dbReference type="PROSITE" id="PS00028">
    <property type="entry name" value="ZINC_FINGER_C2H2_1"/>
    <property type="match status" value="2"/>
</dbReference>
<dbReference type="FunFam" id="3.30.160.60:FF:000382">
    <property type="entry name" value="zinc finger protein 35 isoform X4"/>
    <property type="match status" value="1"/>
</dbReference>
<dbReference type="GO" id="GO:0005634">
    <property type="term" value="C:nucleus"/>
    <property type="evidence" value="ECO:0007669"/>
    <property type="project" value="UniProtKB-SubCell"/>
</dbReference>
<evidence type="ECO:0000256" key="2">
    <source>
        <dbReference type="ARBA" id="ARBA00006991"/>
    </source>
</evidence>
<evidence type="ECO:0000256" key="5">
    <source>
        <dbReference type="ARBA" id="ARBA00022771"/>
    </source>
</evidence>
<dbReference type="PROSITE" id="PS50157">
    <property type="entry name" value="ZINC_FINGER_C2H2_2"/>
    <property type="match status" value="3"/>
</dbReference>
<dbReference type="PANTHER" id="PTHR24394">
    <property type="entry name" value="ZINC FINGER PROTEIN"/>
    <property type="match status" value="1"/>
</dbReference>
<comment type="similarity">
    <text evidence="2">Belongs to the krueppel C2H2-type zinc-finger protein family.</text>
</comment>
<name>A0AAV4Q2G0_CAEEX</name>
<comment type="subcellular location">
    <subcellularLocation>
        <location evidence="1">Nucleus</location>
    </subcellularLocation>
</comment>
<evidence type="ECO:0000313" key="14">
    <source>
        <dbReference type="Proteomes" id="UP001054945"/>
    </source>
</evidence>
<dbReference type="GO" id="GO:0008270">
    <property type="term" value="F:zinc ion binding"/>
    <property type="evidence" value="ECO:0007669"/>
    <property type="project" value="UniProtKB-KW"/>
</dbReference>
<accession>A0AAV4Q2G0</accession>
<protein>
    <recommendedName>
        <fullName evidence="12">C2H2-type domain-containing protein</fullName>
    </recommendedName>
</protein>
<dbReference type="PANTHER" id="PTHR24394:SF17">
    <property type="entry name" value="ZINC FINGER AND BTB DOMAIN-CONTAINING PROTEIN 5"/>
    <property type="match status" value="1"/>
</dbReference>
<dbReference type="Proteomes" id="UP001054945">
    <property type="component" value="Unassembled WGS sequence"/>
</dbReference>
<evidence type="ECO:0000256" key="4">
    <source>
        <dbReference type="ARBA" id="ARBA00022737"/>
    </source>
</evidence>
<reference evidence="13 14" key="1">
    <citation type="submission" date="2021-06" db="EMBL/GenBank/DDBJ databases">
        <title>Caerostris extrusa draft genome.</title>
        <authorList>
            <person name="Kono N."/>
            <person name="Arakawa K."/>
        </authorList>
    </citation>
    <scope>NUCLEOTIDE SEQUENCE [LARGE SCALE GENOMIC DNA]</scope>
</reference>
<feature type="domain" description="C2H2-type" evidence="12">
    <location>
        <begin position="86"/>
        <end position="113"/>
    </location>
</feature>
<dbReference type="Pfam" id="PF00096">
    <property type="entry name" value="zf-C2H2"/>
    <property type="match status" value="2"/>
</dbReference>
<keyword evidence="5 11" id="KW-0863">Zinc-finger</keyword>
<keyword evidence="7" id="KW-0805">Transcription regulation</keyword>
<dbReference type="InterPro" id="IPR036236">
    <property type="entry name" value="Znf_C2H2_sf"/>
</dbReference>
<keyword evidence="8" id="KW-0238">DNA-binding</keyword>